<dbReference type="SUPFAM" id="SSF53448">
    <property type="entry name" value="Nucleotide-diphospho-sugar transferases"/>
    <property type="match status" value="1"/>
</dbReference>
<comment type="catalytic activity">
    <reaction evidence="7">
        <text>alpha-D-mannose 1-phosphate + GTP + H(+) = GDP-alpha-D-mannose + diphosphate</text>
        <dbReference type="Rhea" id="RHEA:15229"/>
        <dbReference type="ChEBI" id="CHEBI:15378"/>
        <dbReference type="ChEBI" id="CHEBI:33019"/>
        <dbReference type="ChEBI" id="CHEBI:37565"/>
        <dbReference type="ChEBI" id="CHEBI:57527"/>
        <dbReference type="ChEBI" id="CHEBI:58409"/>
        <dbReference type="EC" id="2.7.7.13"/>
    </reaction>
</comment>
<dbReference type="AlphaFoldDB" id="A0A0W8G379"/>
<dbReference type="CDD" id="cd02509">
    <property type="entry name" value="GDP-M1P_Guanylyltransferase"/>
    <property type="match status" value="1"/>
</dbReference>
<dbReference type="Pfam" id="PF00483">
    <property type="entry name" value="NTP_transferase"/>
    <property type="match status" value="1"/>
</dbReference>
<feature type="domain" description="MannoseP isomerase/GMP-like beta-helix" evidence="10">
    <location>
        <begin position="306"/>
        <end position="360"/>
    </location>
</feature>
<dbReference type="InterPro" id="IPR001538">
    <property type="entry name" value="Man6P_isomerase-2_C"/>
</dbReference>
<dbReference type="Pfam" id="PF22640">
    <property type="entry name" value="ManC_GMP_beta-helix"/>
    <property type="match status" value="1"/>
</dbReference>
<evidence type="ECO:0000313" key="11">
    <source>
        <dbReference type="EMBL" id="KUG27600.1"/>
    </source>
</evidence>
<comment type="caution">
    <text evidence="11">The sequence shown here is derived from an EMBL/GenBank/DDBJ whole genome shotgun (WGS) entry which is preliminary data.</text>
</comment>
<dbReference type="InterPro" id="IPR006375">
    <property type="entry name" value="Man1P_GuaTrfase/Man6P_Isoase"/>
</dbReference>
<dbReference type="InterPro" id="IPR011051">
    <property type="entry name" value="RmlC_Cupin_sf"/>
</dbReference>
<dbReference type="EMBL" id="LNQE01000310">
    <property type="protein sequence ID" value="KUG27600.1"/>
    <property type="molecule type" value="Genomic_DNA"/>
</dbReference>
<feature type="domain" description="Mannose-6-phosphate isomerase type II C-terminal" evidence="9">
    <location>
        <begin position="364"/>
        <end position="478"/>
    </location>
</feature>
<feature type="domain" description="Nucleotidyl transferase" evidence="8">
    <location>
        <begin position="21"/>
        <end position="296"/>
    </location>
</feature>
<dbReference type="GO" id="GO:0005525">
    <property type="term" value="F:GTP binding"/>
    <property type="evidence" value="ECO:0007669"/>
    <property type="project" value="UniProtKB-KW"/>
</dbReference>
<keyword evidence="5" id="KW-0547">Nucleotide-binding</keyword>
<reference evidence="11" key="1">
    <citation type="journal article" date="2015" name="Proc. Natl. Acad. Sci. U.S.A.">
        <title>Networks of energetic and metabolic interactions define dynamics in microbial communities.</title>
        <authorList>
            <person name="Embree M."/>
            <person name="Liu J.K."/>
            <person name="Al-Bassam M.M."/>
            <person name="Zengler K."/>
        </authorList>
    </citation>
    <scope>NUCLEOTIDE SEQUENCE</scope>
</reference>
<evidence type="ECO:0000256" key="2">
    <source>
        <dbReference type="ARBA" id="ARBA00012387"/>
    </source>
</evidence>
<evidence type="ECO:0000256" key="1">
    <source>
        <dbReference type="ARBA" id="ARBA00006115"/>
    </source>
</evidence>
<evidence type="ECO:0000259" key="8">
    <source>
        <dbReference type="Pfam" id="PF00483"/>
    </source>
</evidence>
<dbReference type="FunFam" id="2.60.120.10:FF:000032">
    <property type="entry name" value="Mannose-1-phosphate guanylyltransferase/mannose-6-phosphate isomerase"/>
    <property type="match status" value="1"/>
</dbReference>
<dbReference type="GO" id="GO:0000271">
    <property type="term" value="P:polysaccharide biosynthetic process"/>
    <property type="evidence" value="ECO:0007669"/>
    <property type="project" value="InterPro"/>
</dbReference>
<dbReference type="NCBIfam" id="TIGR01479">
    <property type="entry name" value="GMP_PMI"/>
    <property type="match status" value="1"/>
</dbReference>
<dbReference type="GO" id="GO:0004475">
    <property type="term" value="F:mannose-1-phosphate guanylyltransferase (GTP) activity"/>
    <property type="evidence" value="ECO:0007669"/>
    <property type="project" value="UniProtKB-EC"/>
</dbReference>
<dbReference type="SUPFAM" id="SSF51182">
    <property type="entry name" value="RmlC-like cupins"/>
    <property type="match status" value="1"/>
</dbReference>
<name>A0A0W8G379_9ZZZZ</name>
<proteinExistence type="inferred from homology"/>
<evidence type="ECO:0000259" key="10">
    <source>
        <dbReference type="Pfam" id="PF22640"/>
    </source>
</evidence>
<dbReference type="InterPro" id="IPR014710">
    <property type="entry name" value="RmlC-like_jellyroll"/>
</dbReference>
<protein>
    <recommendedName>
        <fullName evidence="2">mannose-1-phosphate guanylyltransferase</fullName>
        <ecNumber evidence="2">2.7.7.13</ecNumber>
    </recommendedName>
</protein>
<keyword evidence="3 11" id="KW-0808">Transferase</keyword>
<sequence length="502" mass="54123">MGQTEEAAAPTGESSVPGAQAVILAGGSGTRLWPLSRTLLPKQLLAINGENTLLQNTLARTREVFPARATWVVTNEEHVFEVRGQLRRVDPGIEGNILAEPMGKNTLAAVLLALDRILDGVPPEARDGVVVGVFPSDHMVGDVAAWRECVLRGDALARDGYLVTFGVRAASPETGYGYIRRGAPLGDGAYAVDGFTEKPGLEAARAMVADGAHLWNTGMFLFRADVFLAAVEKHAPAHFAWWRQRREKPLVLGYGALPDQSVDYGLLERMDRLAVIAADFGWDDLGNWAAVYRLGAKDDHGCVIQGDVLALDCHDSLLVSRGGKLAVTGLRDMIVIQTRDATLACPMSRQQGVKDVVSALVAQGSKLVEAHVTVRRPWGSYTVLEEGPGYKIKRIEVLPGARLSLQMHHHRSEHWVVIAGTAEVQLGERIFLLAENQSVDIPKTTGHRLSNPGKVPVEIIEIQSGPYLEEDDIVRYDDVYGRRVGGADGPDGVDPPGTAGGG</sequence>
<dbReference type="InterPro" id="IPR049577">
    <property type="entry name" value="GMPP_N"/>
</dbReference>
<dbReference type="PANTHER" id="PTHR46390:SF1">
    <property type="entry name" value="MANNOSE-1-PHOSPHATE GUANYLYLTRANSFERASE"/>
    <property type="match status" value="1"/>
</dbReference>
<accession>A0A0W8G379</accession>
<gene>
    <name evidence="11" type="ORF">ASZ90_002540</name>
</gene>
<dbReference type="InterPro" id="IPR054566">
    <property type="entry name" value="ManC/GMP-like_b-helix"/>
</dbReference>
<comment type="similarity">
    <text evidence="1">Belongs to the mannose-6-phosphate isomerase type 2 family.</text>
</comment>
<dbReference type="Pfam" id="PF01050">
    <property type="entry name" value="MannoseP_isomer"/>
    <property type="match status" value="1"/>
</dbReference>
<dbReference type="PANTHER" id="PTHR46390">
    <property type="entry name" value="MANNOSE-1-PHOSPHATE GUANYLYLTRANSFERASE"/>
    <property type="match status" value="1"/>
</dbReference>
<keyword evidence="4 11" id="KW-0548">Nucleotidyltransferase</keyword>
<keyword evidence="6" id="KW-0342">GTP-binding</keyword>
<evidence type="ECO:0000256" key="7">
    <source>
        <dbReference type="ARBA" id="ARBA00047343"/>
    </source>
</evidence>
<evidence type="ECO:0000256" key="5">
    <source>
        <dbReference type="ARBA" id="ARBA00022741"/>
    </source>
</evidence>
<organism evidence="11">
    <name type="scientific">hydrocarbon metagenome</name>
    <dbReference type="NCBI Taxonomy" id="938273"/>
    <lineage>
        <taxon>unclassified sequences</taxon>
        <taxon>metagenomes</taxon>
        <taxon>ecological metagenomes</taxon>
    </lineage>
</organism>
<evidence type="ECO:0000256" key="3">
    <source>
        <dbReference type="ARBA" id="ARBA00022679"/>
    </source>
</evidence>
<evidence type="ECO:0000256" key="6">
    <source>
        <dbReference type="ARBA" id="ARBA00023134"/>
    </source>
</evidence>
<dbReference type="Gene3D" id="3.90.550.10">
    <property type="entry name" value="Spore Coat Polysaccharide Biosynthesis Protein SpsA, Chain A"/>
    <property type="match status" value="1"/>
</dbReference>
<dbReference type="Gene3D" id="2.60.120.10">
    <property type="entry name" value="Jelly Rolls"/>
    <property type="match status" value="1"/>
</dbReference>
<dbReference type="CDD" id="cd02213">
    <property type="entry name" value="cupin_PMI_typeII_C"/>
    <property type="match status" value="1"/>
</dbReference>
<dbReference type="InterPro" id="IPR051161">
    <property type="entry name" value="Mannose-6P_isomerase_type2"/>
</dbReference>
<dbReference type="InterPro" id="IPR029044">
    <property type="entry name" value="Nucleotide-diphossugar_trans"/>
</dbReference>
<dbReference type="EC" id="2.7.7.13" evidence="2"/>
<dbReference type="GO" id="GO:0009298">
    <property type="term" value="P:GDP-mannose biosynthetic process"/>
    <property type="evidence" value="ECO:0007669"/>
    <property type="project" value="TreeGrafter"/>
</dbReference>
<dbReference type="InterPro" id="IPR005835">
    <property type="entry name" value="NTP_transferase_dom"/>
</dbReference>
<evidence type="ECO:0000256" key="4">
    <source>
        <dbReference type="ARBA" id="ARBA00022695"/>
    </source>
</evidence>
<evidence type="ECO:0000259" key="9">
    <source>
        <dbReference type="Pfam" id="PF01050"/>
    </source>
</evidence>